<dbReference type="InterPro" id="IPR001119">
    <property type="entry name" value="SLH_dom"/>
</dbReference>
<dbReference type="AlphaFoldDB" id="A0A2Z5QZW1"/>
<accession>A0A2Z5QZW1</accession>
<dbReference type="Proteomes" id="UP000250241">
    <property type="component" value="Chromosome"/>
</dbReference>
<organism evidence="1 2">
    <name type="scientific">Rothia aeria</name>
    <dbReference type="NCBI Taxonomy" id="172042"/>
    <lineage>
        <taxon>Bacteria</taxon>
        <taxon>Bacillati</taxon>
        <taxon>Actinomycetota</taxon>
        <taxon>Actinomycetes</taxon>
        <taxon>Micrococcales</taxon>
        <taxon>Micrococcaceae</taxon>
        <taxon>Rothia</taxon>
    </lineage>
</organism>
<dbReference type="InterPro" id="IPR051465">
    <property type="entry name" value="Cell_Envelope_Struct_Comp"/>
</dbReference>
<protein>
    <submittedName>
        <fullName evidence="1">Glycerol-3-phosphate ABC transporter</fullName>
    </submittedName>
</protein>
<evidence type="ECO:0000313" key="2">
    <source>
        <dbReference type="Proteomes" id="UP000250241"/>
    </source>
</evidence>
<dbReference type="KEGG" id="raj:RA11412_1501"/>
<dbReference type="PROSITE" id="PS51272">
    <property type="entry name" value="SLH"/>
    <property type="match status" value="3"/>
</dbReference>
<dbReference type="PANTHER" id="PTHR43308">
    <property type="entry name" value="OUTER MEMBRANE PROTEIN ALPHA-RELATED"/>
    <property type="match status" value="1"/>
</dbReference>
<reference evidence="1 2" key="1">
    <citation type="submission" date="2016-10" db="EMBL/GenBank/DDBJ databases">
        <title>Genome sequence of Rothia aeria strain JCM11412.</title>
        <authorList>
            <person name="Nambu T."/>
        </authorList>
    </citation>
    <scope>NUCLEOTIDE SEQUENCE [LARGE SCALE GENOMIC DNA]</scope>
    <source>
        <strain evidence="1 2">JCM 11412</strain>
    </source>
</reference>
<gene>
    <name evidence="1" type="ORF">RA11412_1501</name>
</gene>
<evidence type="ECO:0000313" key="1">
    <source>
        <dbReference type="EMBL" id="BAV87800.1"/>
    </source>
</evidence>
<keyword evidence="2" id="KW-1185">Reference proteome</keyword>
<proteinExistence type="predicted"/>
<dbReference type="PANTHER" id="PTHR43308:SF5">
    <property type="entry name" value="S-LAYER PROTEIN _ PEPTIDOGLYCAN ENDO-BETA-N-ACETYLGLUCOSAMINIDASE"/>
    <property type="match status" value="1"/>
</dbReference>
<dbReference type="EMBL" id="AP017895">
    <property type="protein sequence ID" value="BAV87800.1"/>
    <property type="molecule type" value="Genomic_DNA"/>
</dbReference>
<sequence length="347" mass="38889">MVKEITMKKVTTRRTSQAVGTAMCAVALGATLLGPAALAAPGDNAGYSGPYCAPFEHADMYYQLFPITFTAAAIEDAKAQTEHRGWNNEQIHQYLVAQLSQKLTEDNYPVNIQYYSYIQSGDRNYAEVEVSHFVTAAQGKGLLQKLLSYPTVQEAQVQPVPHPTVDGPCRFSDVPQNHPFYEEITWLEYRNITTGWADGTYRPLNNIERGAVAAFFYRLAGSPEVTLPAASPFTDVNPSHQFYHEIVWMHQQGLTTGWADGTYRPQDAVTREAMAAFFYRYAGKPDYVVVGPVFKDVPHDGAFYREINWLRSSGITTGWADGTYRPSEPIHRDAMAAFIYRYAHLDT</sequence>
<name>A0A2Z5QZW1_9MICC</name>
<dbReference type="Pfam" id="PF00395">
    <property type="entry name" value="SLH"/>
    <property type="match status" value="3"/>
</dbReference>